<sequence length="70" mass="7994">MAKRTGRPIVLDNGVPFIFRLARTALEAALPYVRAFRLPKCTFEALNWRNWAKLNLSTEPGQAHSPCRVR</sequence>
<comment type="caution">
    <text evidence="1">The sequence shown here is derived from an EMBL/GenBank/DDBJ whole genome shotgun (WGS) entry which is preliminary data.</text>
</comment>
<gene>
    <name evidence="1" type="ORF">HNV28_08240</name>
</gene>
<reference evidence="1 2" key="1">
    <citation type="submission" date="2020-05" db="EMBL/GenBank/DDBJ databases">
        <authorList>
            <person name="Whitworth D."/>
        </authorList>
    </citation>
    <scope>NUCLEOTIDE SEQUENCE [LARGE SCALE GENOMIC DNA]</scope>
    <source>
        <strain evidence="1 2">AM005</strain>
    </source>
</reference>
<dbReference type="RefSeq" id="WP_171440730.1">
    <property type="nucleotide sequence ID" value="NZ_JABFNS010000017.1"/>
</dbReference>
<proteinExistence type="predicted"/>
<organism evidence="1 2">
    <name type="scientific">Myxococcus xanthus</name>
    <dbReference type="NCBI Taxonomy" id="34"/>
    <lineage>
        <taxon>Bacteria</taxon>
        <taxon>Pseudomonadati</taxon>
        <taxon>Myxococcota</taxon>
        <taxon>Myxococcia</taxon>
        <taxon>Myxococcales</taxon>
        <taxon>Cystobacterineae</taxon>
        <taxon>Myxococcaceae</taxon>
        <taxon>Myxococcus</taxon>
    </lineage>
</organism>
<protein>
    <submittedName>
        <fullName evidence="1">Uncharacterized protein</fullName>
    </submittedName>
</protein>
<dbReference type="AlphaFoldDB" id="A0A7Y4MQC9"/>
<dbReference type="EMBL" id="JABFNT010000020">
    <property type="protein sequence ID" value="NOJ78330.1"/>
    <property type="molecule type" value="Genomic_DNA"/>
</dbReference>
<dbReference type="Proteomes" id="UP000533080">
    <property type="component" value="Unassembled WGS sequence"/>
</dbReference>
<accession>A0A7Y4MQC9</accession>
<name>A0A7Y4MQC9_MYXXA</name>
<evidence type="ECO:0000313" key="2">
    <source>
        <dbReference type="Proteomes" id="UP000533080"/>
    </source>
</evidence>
<evidence type="ECO:0000313" key="1">
    <source>
        <dbReference type="EMBL" id="NOJ78330.1"/>
    </source>
</evidence>